<feature type="region of interest" description="Disordered" evidence="1">
    <location>
        <begin position="1"/>
        <end position="22"/>
    </location>
</feature>
<feature type="region of interest" description="Disordered" evidence="1">
    <location>
        <begin position="190"/>
        <end position="287"/>
    </location>
</feature>
<gene>
    <name evidence="2" type="ORF">BDA99DRAFT_562172</name>
</gene>
<comment type="caution">
    <text evidence="2">The sequence shown here is derived from an EMBL/GenBank/DDBJ whole genome shotgun (WGS) entry which is preliminary data.</text>
</comment>
<dbReference type="AlphaFoldDB" id="A0AAD5K4W4"/>
<evidence type="ECO:0000313" key="2">
    <source>
        <dbReference type="EMBL" id="KAI9255655.1"/>
    </source>
</evidence>
<feature type="compositionally biased region" description="Polar residues" evidence="1">
    <location>
        <begin position="1"/>
        <end position="13"/>
    </location>
</feature>
<reference evidence="2" key="2">
    <citation type="submission" date="2023-02" db="EMBL/GenBank/DDBJ databases">
        <authorList>
            <consortium name="DOE Joint Genome Institute"/>
            <person name="Mondo S.J."/>
            <person name="Chang Y."/>
            <person name="Wang Y."/>
            <person name="Ahrendt S."/>
            <person name="Andreopoulos W."/>
            <person name="Barry K."/>
            <person name="Beard J."/>
            <person name="Benny G.L."/>
            <person name="Blankenship S."/>
            <person name="Bonito G."/>
            <person name="Cuomo C."/>
            <person name="Desiro A."/>
            <person name="Gervers K.A."/>
            <person name="Hundley H."/>
            <person name="Kuo A."/>
            <person name="LaButti K."/>
            <person name="Lang B.F."/>
            <person name="Lipzen A."/>
            <person name="O'Donnell K."/>
            <person name="Pangilinan J."/>
            <person name="Reynolds N."/>
            <person name="Sandor L."/>
            <person name="Smith M.W."/>
            <person name="Tsang A."/>
            <person name="Grigoriev I.V."/>
            <person name="Stajich J.E."/>
            <person name="Spatafora J.W."/>
        </authorList>
    </citation>
    <scope>NUCLEOTIDE SEQUENCE</scope>
    <source>
        <strain evidence="2">RSA 2281</strain>
    </source>
</reference>
<feature type="compositionally biased region" description="Polar residues" evidence="1">
    <location>
        <begin position="233"/>
        <end position="244"/>
    </location>
</feature>
<evidence type="ECO:0000313" key="3">
    <source>
        <dbReference type="Proteomes" id="UP001209540"/>
    </source>
</evidence>
<reference evidence="2" key="1">
    <citation type="journal article" date="2022" name="IScience">
        <title>Evolution of zygomycete secretomes and the origins of terrestrial fungal ecologies.</title>
        <authorList>
            <person name="Chang Y."/>
            <person name="Wang Y."/>
            <person name="Mondo S."/>
            <person name="Ahrendt S."/>
            <person name="Andreopoulos W."/>
            <person name="Barry K."/>
            <person name="Beard J."/>
            <person name="Benny G.L."/>
            <person name="Blankenship S."/>
            <person name="Bonito G."/>
            <person name="Cuomo C."/>
            <person name="Desiro A."/>
            <person name="Gervers K.A."/>
            <person name="Hundley H."/>
            <person name="Kuo A."/>
            <person name="LaButti K."/>
            <person name="Lang B.F."/>
            <person name="Lipzen A."/>
            <person name="O'Donnell K."/>
            <person name="Pangilinan J."/>
            <person name="Reynolds N."/>
            <person name="Sandor L."/>
            <person name="Smith M.E."/>
            <person name="Tsang A."/>
            <person name="Grigoriev I.V."/>
            <person name="Stajich J.E."/>
            <person name="Spatafora J.W."/>
        </authorList>
    </citation>
    <scope>NUCLEOTIDE SEQUENCE</scope>
    <source>
        <strain evidence="2">RSA 2281</strain>
    </source>
</reference>
<name>A0AAD5K4W4_9FUNG</name>
<feature type="compositionally biased region" description="Low complexity" evidence="1">
    <location>
        <begin position="155"/>
        <end position="164"/>
    </location>
</feature>
<dbReference type="EMBL" id="JAIXMP010000022">
    <property type="protein sequence ID" value="KAI9255655.1"/>
    <property type="molecule type" value="Genomic_DNA"/>
</dbReference>
<proteinExistence type="predicted"/>
<dbReference type="Proteomes" id="UP001209540">
    <property type="component" value="Unassembled WGS sequence"/>
</dbReference>
<feature type="compositionally biased region" description="Polar residues" evidence="1">
    <location>
        <begin position="275"/>
        <end position="287"/>
    </location>
</feature>
<protein>
    <submittedName>
        <fullName evidence="2">Uncharacterized protein</fullName>
    </submittedName>
</protein>
<keyword evidence="3" id="KW-1185">Reference proteome</keyword>
<organism evidence="2 3">
    <name type="scientific">Phascolomyces articulosus</name>
    <dbReference type="NCBI Taxonomy" id="60185"/>
    <lineage>
        <taxon>Eukaryota</taxon>
        <taxon>Fungi</taxon>
        <taxon>Fungi incertae sedis</taxon>
        <taxon>Mucoromycota</taxon>
        <taxon>Mucoromycotina</taxon>
        <taxon>Mucoromycetes</taxon>
        <taxon>Mucorales</taxon>
        <taxon>Lichtheimiaceae</taxon>
        <taxon>Phascolomyces</taxon>
    </lineage>
</organism>
<feature type="region of interest" description="Disordered" evidence="1">
    <location>
        <begin position="155"/>
        <end position="176"/>
    </location>
</feature>
<sequence length="369" mass="40396">MEQMPNTNSNNTMIALPPRSSRRNRRVCAAVIPYDGQQRPKLDKQYRARSYSEMMETKNISDRLALYEKTFELCMRADPQMTAWIKRVQNKGLPKAMTEGYKPRRSVSSSANSDAGSTTSISSSNSSGSSNSSSSSSSSSSSRRSFSVFLRKASASSANNNSSSRPSLPPTEPLKSSASRFIATSFSKLSSLSRQSHHHPTSSVTTTATASRSPSSLPSFSTAPTAHRRSFEKSPSSIAPTASSKIKRRLSSQPNHPRLSTSIISPPQPQIQPNIADSNTNKRIHGNSSRAIQAIPIIKPSITTTTMNSTTSYITNKNNSNYNNVKKSPAPVPSHSIFLDRLRLRRSHESMVGVNHISHHTNKFIAVRV</sequence>
<feature type="region of interest" description="Disordered" evidence="1">
    <location>
        <begin position="95"/>
        <end position="142"/>
    </location>
</feature>
<accession>A0AAD5K4W4</accession>
<evidence type="ECO:0000256" key="1">
    <source>
        <dbReference type="SAM" id="MobiDB-lite"/>
    </source>
</evidence>
<feature type="compositionally biased region" description="Low complexity" evidence="1">
    <location>
        <begin position="201"/>
        <end position="225"/>
    </location>
</feature>
<feature type="compositionally biased region" description="Low complexity" evidence="1">
    <location>
        <begin position="106"/>
        <end position="142"/>
    </location>
</feature>